<accession>A0A9J6CK20</accession>
<feature type="coiled-coil region" evidence="10">
    <location>
        <begin position="1770"/>
        <end position="1797"/>
    </location>
</feature>
<feature type="region of interest" description="Disordered" evidence="11">
    <location>
        <begin position="668"/>
        <end position="702"/>
    </location>
</feature>
<name>A0A9J6CK20_POLVA</name>
<keyword evidence="6" id="KW-0238">DNA-binding</keyword>
<proteinExistence type="inferred from homology"/>
<feature type="compositionally biased region" description="Basic and acidic residues" evidence="11">
    <location>
        <begin position="241"/>
        <end position="252"/>
    </location>
</feature>
<feature type="compositionally biased region" description="Basic and acidic residues" evidence="11">
    <location>
        <begin position="1812"/>
        <end position="1826"/>
    </location>
</feature>
<evidence type="ECO:0000256" key="5">
    <source>
        <dbReference type="ARBA" id="ARBA00022833"/>
    </source>
</evidence>
<dbReference type="InterPro" id="IPR050527">
    <property type="entry name" value="Snail/Krueppel_Znf"/>
</dbReference>
<feature type="compositionally biased region" description="Low complexity" evidence="11">
    <location>
        <begin position="165"/>
        <end position="203"/>
    </location>
</feature>
<evidence type="ECO:0000256" key="10">
    <source>
        <dbReference type="SAM" id="Coils"/>
    </source>
</evidence>
<dbReference type="PANTHER" id="PTHR24388:SF54">
    <property type="entry name" value="PROTEIN ESCARGOT"/>
    <property type="match status" value="1"/>
</dbReference>
<feature type="compositionally biased region" description="Basic residues" evidence="11">
    <location>
        <begin position="228"/>
        <end position="240"/>
    </location>
</feature>
<feature type="compositionally biased region" description="Basic and acidic residues" evidence="11">
    <location>
        <begin position="668"/>
        <end position="701"/>
    </location>
</feature>
<keyword evidence="3" id="KW-0677">Repeat</keyword>
<dbReference type="InterPro" id="IPR013087">
    <property type="entry name" value="Znf_C2H2_type"/>
</dbReference>
<dbReference type="EMBL" id="JADBJN010000001">
    <property type="protein sequence ID" value="KAG5682309.1"/>
    <property type="molecule type" value="Genomic_DNA"/>
</dbReference>
<gene>
    <name evidence="13" type="ORF">PVAND_011669</name>
</gene>
<dbReference type="PANTHER" id="PTHR24388">
    <property type="entry name" value="ZINC FINGER PROTEIN"/>
    <property type="match status" value="1"/>
</dbReference>
<feature type="region of interest" description="Disordered" evidence="11">
    <location>
        <begin position="125"/>
        <end position="293"/>
    </location>
</feature>
<feature type="domain" description="C2H2-type" evidence="12">
    <location>
        <begin position="1036"/>
        <end position="1064"/>
    </location>
</feature>
<feature type="compositionally biased region" description="Basic residues" evidence="11">
    <location>
        <begin position="148"/>
        <end position="159"/>
    </location>
</feature>
<feature type="region of interest" description="Disordered" evidence="11">
    <location>
        <begin position="376"/>
        <end position="415"/>
    </location>
</feature>
<dbReference type="OrthoDB" id="6077919at2759"/>
<sequence length="1826" mass="213009">MSQHPEDDCQKDFINYLITKCHMSKYEGICKELFNKYDNLNKRRINAILLDLQRKIDWPVIKKSRNMPTEKQSTLQILKISGANDDIKNDFVEVGSSDDEIGNSKQIIIKNQNVSILSSDDDEITKNKLPQKKKRRAVIDSDDSIGKSHQKDRKKSRRNRIIEPTSSSSSSYVTSKTLSSSSVSSNESSSFSSTELEQTNSSSEEIEQISIESDEEEEQSYSEEFPKRRNRSRKTQKRSRKNEAEILKEVTEKSFIGQQTSKMSEKRSKKRINYRQNEQSSSESKDDKISYKHTQYSKKRKIDNMNQILIPSVNASTAQIFDDSSSDESNYKELTVSDFTINLKVLRIDSSKKINGTVRVYRDNDEIWKIREKQLSTENESDLQSNEQINFDESDSDNTKESSIPITKSRSNKSNMSCKSIDIDFEFSENEPSAVKSKVEGEKSQQEVLREKINTNENMNANDKAIKNINQTLPETNSKEQIIDTPPISPQDKNKQDDSLEIIETSNDVIVIDDDDDDIPIDLPLLPNIKKEKVDPKTPVKDSTISMIQETQNTETPERNLCDKAPQNIQKLHVPIKLSPVPKIISNSQKKISNIAFTKCRLGINYKCYAGSCSYNSNNEEQFTYHLQSRHVIEKWSGFCNICGKSFSNIVPLIKEFEHMKDHHIIDEEKSNSKLSEKRSVSKDSIHSEKSNNSSRKDISNKKKSNVCKELNFQTSSNNVSSNTCEKSNISEELHTVEELIEILTGEGDSTENDKNHKISEKSNENGNIQKQPGESSSNNSNSVITQSPIAIISVPENAINTKVLTLPIVSTNENTSSKTIIKTVDINLDLEDDCSDSNKTNHVLRVKKLPGDKLSTHIYQSEPSSSNVQPNAAIQSRSNVQITQQVNRVLPKIVSNHVDKILQPSISQSIEPVSNISNAFNESSSVLKSFDNSNVQDLHLKNKLQPWMKINPNSYKNSKNVETMLNEVCFKELYKCMFKTCDFYTSNNEVFASHLQTHTTCNPLTKLACSYCNFQSSDNKILVNHISQNHGKCKYVCKYCFYRTTCTFNINRHLRKYHSTMKTAEIIELSYVVGLKEEEEFIKANHLRNRFILPITCPQFFFQTECKQKFYNFEIFEEHRKKLHSNGILFKCNICKNETTESNLFYHLTKCHKINKFHCCYCKFAHESKDAVADHLMDVHSDKLPYYCERINTSQNNTDPSSIETTTIRKFNINRMKEVNKKREPYYRGNNSRNLGRGRSLPGERVQSKIYELYEELYEHVKSCFEKNEELKARYNTLLKGGKNVVNEWIMFSYDLYDFYDDIIKKNEKQNITEIDLDQEKMKFEVNKWDPEKSQSISWENPDTDLNNLNDFLMTIQEWCIYRAVGCLVYHRYVRFNSLTEIAQYKAKIKYNQQDVINLDVGASVNQAFFLINSNLPSIFMIGNEVRVNNFPYLYELDEKRNVAWNDVVVVFEDKNVFIYDGSISKKIKTEYKKIIEEYDNVLYEMKKEWNMCKEFMTYFIRRNRTDWEFMSEVEMEKTIRNLDESAIKDKYRSFFNEKLCFPEDIKTILCYKNGSINVNEAEKKYLEDIKSLEIDTFTFIELESRYKNKVDKCKIIEKKLLVKSMLLFARKHYKYYLIYERKLKEISKNLMFTTYEVPPIKGKLEKMEKEIEKGQFVTTFSKRAENKIFDKNIFHNINNENLKNEKKNENNKKQENVDEEKIIYLREIRGMHRTYKFLDDKTKFQNYDFYFSFGKNEDYNGDRTALDFLTEVVNHYYEFKGRKEIAMLNLVENKNENQKKRLAQLKSERSLLNLKSVVKWYKVKNNNHKKQSENKTDKPNTKKQ</sequence>
<dbReference type="GO" id="GO:0000978">
    <property type="term" value="F:RNA polymerase II cis-regulatory region sequence-specific DNA binding"/>
    <property type="evidence" value="ECO:0007669"/>
    <property type="project" value="TreeGrafter"/>
</dbReference>
<evidence type="ECO:0000256" key="2">
    <source>
        <dbReference type="ARBA" id="ARBA00022723"/>
    </source>
</evidence>
<dbReference type="Proteomes" id="UP001107558">
    <property type="component" value="Chromosome 1"/>
</dbReference>
<comment type="similarity">
    <text evidence="8">Belongs to the snail C2H2-type zinc-finger protein family.</text>
</comment>
<feature type="compositionally biased region" description="Acidic residues" evidence="11">
    <location>
        <begin position="204"/>
        <end position="221"/>
    </location>
</feature>
<evidence type="ECO:0000256" key="7">
    <source>
        <dbReference type="ARBA" id="ARBA00023242"/>
    </source>
</evidence>
<dbReference type="PROSITE" id="PS50157">
    <property type="entry name" value="ZINC_FINGER_C2H2_2"/>
    <property type="match status" value="1"/>
</dbReference>
<keyword evidence="4 9" id="KW-0863">Zinc-finger</keyword>
<feature type="compositionally biased region" description="Polar residues" evidence="11">
    <location>
        <begin position="401"/>
        <end position="415"/>
    </location>
</feature>
<comment type="subcellular location">
    <subcellularLocation>
        <location evidence="1">Nucleus</location>
    </subcellularLocation>
</comment>
<feature type="region of interest" description="Disordered" evidence="11">
    <location>
        <begin position="745"/>
        <end position="783"/>
    </location>
</feature>
<evidence type="ECO:0000313" key="13">
    <source>
        <dbReference type="EMBL" id="KAG5682309.1"/>
    </source>
</evidence>
<keyword evidence="5" id="KW-0862">Zinc</keyword>
<keyword evidence="7" id="KW-0539">Nucleus</keyword>
<evidence type="ECO:0000256" key="9">
    <source>
        <dbReference type="PROSITE-ProRule" id="PRU00042"/>
    </source>
</evidence>
<organism evidence="13 14">
    <name type="scientific">Polypedilum vanderplanki</name>
    <name type="common">Sleeping chironomid midge</name>
    <dbReference type="NCBI Taxonomy" id="319348"/>
    <lineage>
        <taxon>Eukaryota</taxon>
        <taxon>Metazoa</taxon>
        <taxon>Ecdysozoa</taxon>
        <taxon>Arthropoda</taxon>
        <taxon>Hexapoda</taxon>
        <taxon>Insecta</taxon>
        <taxon>Pterygota</taxon>
        <taxon>Neoptera</taxon>
        <taxon>Endopterygota</taxon>
        <taxon>Diptera</taxon>
        <taxon>Nematocera</taxon>
        <taxon>Chironomoidea</taxon>
        <taxon>Chironomidae</taxon>
        <taxon>Chironominae</taxon>
        <taxon>Polypedilum</taxon>
        <taxon>Polypedilum</taxon>
    </lineage>
</organism>
<feature type="coiled-coil region" evidence="10">
    <location>
        <begin position="1674"/>
        <end position="1705"/>
    </location>
</feature>
<feature type="compositionally biased region" description="Polar residues" evidence="11">
    <location>
        <begin position="765"/>
        <end position="783"/>
    </location>
</feature>
<feature type="compositionally biased region" description="Basic and acidic residues" evidence="11">
    <location>
        <begin position="752"/>
        <end position="764"/>
    </location>
</feature>
<evidence type="ECO:0000313" key="14">
    <source>
        <dbReference type="Proteomes" id="UP001107558"/>
    </source>
</evidence>
<dbReference type="GO" id="GO:0008270">
    <property type="term" value="F:zinc ion binding"/>
    <property type="evidence" value="ECO:0007669"/>
    <property type="project" value="UniProtKB-KW"/>
</dbReference>
<evidence type="ECO:0000256" key="8">
    <source>
        <dbReference type="ARBA" id="ARBA00037948"/>
    </source>
</evidence>
<evidence type="ECO:0000256" key="4">
    <source>
        <dbReference type="ARBA" id="ARBA00022771"/>
    </source>
</evidence>
<keyword evidence="10" id="KW-0175">Coiled coil</keyword>
<dbReference type="GO" id="GO:0005634">
    <property type="term" value="C:nucleus"/>
    <property type="evidence" value="ECO:0007669"/>
    <property type="project" value="UniProtKB-SubCell"/>
</dbReference>
<dbReference type="GO" id="GO:0000981">
    <property type="term" value="F:DNA-binding transcription factor activity, RNA polymerase II-specific"/>
    <property type="evidence" value="ECO:0007669"/>
    <property type="project" value="TreeGrafter"/>
</dbReference>
<keyword evidence="14" id="KW-1185">Reference proteome</keyword>
<dbReference type="SMART" id="SM00355">
    <property type="entry name" value="ZnF_C2H2"/>
    <property type="match status" value="8"/>
</dbReference>
<evidence type="ECO:0000256" key="1">
    <source>
        <dbReference type="ARBA" id="ARBA00004123"/>
    </source>
</evidence>
<feature type="region of interest" description="Disordered" evidence="11">
    <location>
        <begin position="1807"/>
        <end position="1826"/>
    </location>
</feature>
<dbReference type="Gene3D" id="3.30.160.60">
    <property type="entry name" value="Classic Zinc Finger"/>
    <property type="match status" value="1"/>
</dbReference>
<evidence type="ECO:0000259" key="12">
    <source>
        <dbReference type="PROSITE" id="PS50157"/>
    </source>
</evidence>
<evidence type="ECO:0000256" key="3">
    <source>
        <dbReference type="ARBA" id="ARBA00022737"/>
    </source>
</evidence>
<evidence type="ECO:0000256" key="6">
    <source>
        <dbReference type="ARBA" id="ARBA00023125"/>
    </source>
</evidence>
<reference evidence="13" key="1">
    <citation type="submission" date="2021-03" db="EMBL/GenBank/DDBJ databases">
        <title>Chromosome level genome of the anhydrobiotic midge Polypedilum vanderplanki.</title>
        <authorList>
            <person name="Yoshida Y."/>
            <person name="Kikawada T."/>
            <person name="Gusev O."/>
        </authorList>
    </citation>
    <scope>NUCLEOTIDE SEQUENCE</scope>
    <source>
        <strain evidence="13">NIAS01</strain>
        <tissue evidence="13">Whole body or cell culture</tissue>
    </source>
</reference>
<feature type="compositionally biased region" description="Polar residues" evidence="11">
    <location>
        <begin position="376"/>
        <end position="389"/>
    </location>
</feature>
<evidence type="ECO:0000256" key="11">
    <source>
        <dbReference type="SAM" id="MobiDB-lite"/>
    </source>
</evidence>
<keyword evidence="2" id="KW-0479">Metal-binding</keyword>
<comment type="caution">
    <text evidence="13">The sequence shown here is derived from an EMBL/GenBank/DDBJ whole genome shotgun (WGS) entry which is preliminary data.</text>
</comment>
<protein>
    <recommendedName>
        <fullName evidence="12">C2H2-type domain-containing protein</fullName>
    </recommendedName>
</protein>